<name>A0A9N9ADG1_9GLOM</name>
<dbReference type="Gene3D" id="1.10.510.10">
    <property type="entry name" value="Transferase(Phosphotransferase) domain 1"/>
    <property type="match status" value="1"/>
</dbReference>
<dbReference type="Proteomes" id="UP000789739">
    <property type="component" value="Unassembled WGS sequence"/>
</dbReference>
<keyword evidence="4" id="KW-0067">ATP-binding</keyword>
<dbReference type="InterPro" id="IPR011009">
    <property type="entry name" value="Kinase-like_dom_sf"/>
</dbReference>
<evidence type="ECO:0000256" key="2">
    <source>
        <dbReference type="ARBA" id="ARBA00022741"/>
    </source>
</evidence>
<dbReference type="OrthoDB" id="10252354at2759"/>
<evidence type="ECO:0000313" key="7">
    <source>
        <dbReference type="Proteomes" id="UP000789739"/>
    </source>
</evidence>
<dbReference type="InterPro" id="IPR050915">
    <property type="entry name" value="MAP_kinase_kinase"/>
</dbReference>
<comment type="caution">
    <text evidence="6">The sequence shown here is derived from an EMBL/GenBank/DDBJ whole genome shotgun (WGS) entry which is preliminary data.</text>
</comment>
<sequence>MAQTLQHTQSRFRLSLRRNKSVHARLSIEKSARAKEVKNKQFEQMECWLPTNNLQSVERLSFDLDIMLCIHSGLRVVRKAFNTQPSLLPRHYASIANEVALLRTLVHPNLVRVYGTSADASSVYVLSEFCEGGNLESIAKTVVKRNGIVGEVVLGKICEGVLNGLAFLESKCIDVTELQPRNIFVTREGEIKLNEYGSFYTDSCIMSQVSAPKPIYASPERIKGDSYTITNLVWSLGIIIIELAGNKYPYNTKDSVSLLGLLMKIVRDQPPELGNSNSWSDELRCFTKTCLIKDPIHRPTPSTLIEHPFISWSKTRKVNMKKWIRQVWEWDS</sequence>
<keyword evidence="2" id="KW-0547">Nucleotide-binding</keyword>
<dbReference type="PANTHER" id="PTHR47448">
    <property type="entry name" value="DUAL SPECIFICITY MITOGEN-ACTIVATED PROTEIN KINASE KINASE DSOR1-LIKE PROTEIN"/>
    <property type="match status" value="1"/>
</dbReference>
<reference evidence="6" key="1">
    <citation type="submission" date="2021-06" db="EMBL/GenBank/DDBJ databases">
        <authorList>
            <person name="Kallberg Y."/>
            <person name="Tangrot J."/>
            <person name="Rosling A."/>
        </authorList>
    </citation>
    <scope>NUCLEOTIDE SEQUENCE</scope>
    <source>
        <strain evidence="6">BR232B</strain>
    </source>
</reference>
<keyword evidence="1" id="KW-0808">Transferase</keyword>
<keyword evidence="7" id="KW-1185">Reference proteome</keyword>
<gene>
    <name evidence="6" type="ORF">PBRASI_LOCUS3855</name>
</gene>
<dbReference type="GO" id="GO:0004672">
    <property type="term" value="F:protein kinase activity"/>
    <property type="evidence" value="ECO:0007669"/>
    <property type="project" value="InterPro"/>
</dbReference>
<dbReference type="PANTHER" id="PTHR47448:SF5">
    <property type="entry name" value="MITOGEN-ACTIVATED PROTEIN KINASE KINAE MKK2"/>
    <property type="match status" value="1"/>
</dbReference>
<evidence type="ECO:0000313" key="6">
    <source>
        <dbReference type="EMBL" id="CAG8525626.1"/>
    </source>
</evidence>
<proteinExistence type="predicted"/>
<evidence type="ECO:0000256" key="3">
    <source>
        <dbReference type="ARBA" id="ARBA00022777"/>
    </source>
</evidence>
<dbReference type="GO" id="GO:0007165">
    <property type="term" value="P:signal transduction"/>
    <property type="evidence" value="ECO:0007669"/>
    <property type="project" value="UniProtKB-ARBA"/>
</dbReference>
<organism evidence="6 7">
    <name type="scientific">Paraglomus brasilianum</name>
    <dbReference type="NCBI Taxonomy" id="144538"/>
    <lineage>
        <taxon>Eukaryota</taxon>
        <taxon>Fungi</taxon>
        <taxon>Fungi incertae sedis</taxon>
        <taxon>Mucoromycota</taxon>
        <taxon>Glomeromycotina</taxon>
        <taxon>Glomeromycetes</taxon>
        <taxon>Paraglomerales</taxon>
        <taxon>Paraglomeraceae</taxon>
        <taxon>Paraglomus</taxon>
    </lineage>
</organism>
<dbReference type="InterPro" id="IPR000719">
    <property type="entry name" value="Prot_kinase_dom"/>
</dbReference>
<evidence type="ECO:0000256" key="1">
    <source>
        <dbReference type="ARBA" id="ARBA00022679"/>
    </source>
</evidence>
<keyword evidence="3" id="KW-0418">Kinase</keyword>
<dbReference type="Pfam" id="PF00069">
    <property type="entry name" value="Pkinase"/>
    <property type="match status" value="1"/>
</dbReference>
<dbReference type="PROSITE" id="PS50011">
    <property type="entry name" value="PROTEIN_KINASE_DOM"/>
    <property type="match status" value="1"/>
</dbReference>
<protein>
    <submittedName>
        <fullName evidence="6">2421_t:CDS:1</fullName>
    </submittedName>
</protein>
<dbReference type="AlphaFoldDB" id="A0A9N9ADG1"/>
<accession>A0A9N9ADG1</accession>
<evidence type="ECO:0000256" key="4">
    <source>
        <dbReference type="ARBA" id="ARBA00022840"/>
    </source>
</evidence>
<dbReference type="GO" id="GO:0005524">
    <property type="term" value="F:ATP binding"/>
    <property type="evidence" value="ECO:0007669"/>
    <property type="project" value="UniProtKB-KW"/>
</dbReference>
<dbReference type="SUPFAM" id="SSF56112">
    <property type="entry name" value="Protein kinase-like (PK-like)"/>
    <property type="match status" value="1"/>
</dbReference>
<evidence type="ECO:0000259" key="5">
    <source>
        <dbReference type="PROSITE" id="PS50011"/>
    </source>
</evidence>
<dbReference type="EMBL" id="CAJVPI010000365">
    <property type="protein sequence ID" value="CAG8525626.1"/>
    <property type="molecule type" value="Genomic_DNA"/>
</dbReference>
<feature type="domain" description="Protein kinase" evidence="5">
    <location>
        <begin position="43"/>
        <end position="310"/>
    </location>
</feature>